<keyword evidence="2" id="KW-1185">Reference proteome</keyword>
<accession>A0AAV4YG77</accession>
<proteinExistence type="predicted"/>
<dbReference type="EMBL" id="BPLR01019194">
    <property type="protein sequence ID" value="GIZ05031.1"/>
    <property type="molecule type" value="Genomic_DNA"/>
</dbReference>
<sequence>MEIVSKVASIEIMSGSRFVPVGAFRQKKTGYKRLSTVPRIRKDSRFSEDFPPSESDRDDGGCVKVASIEIMSGSRFVPVGAFGPKKIGYKKAVTVPRIRKCSRFFWRKKKMFQFPGA</sequence>
<dbReference type="AlphaFoldDB" id="A0AAV4YG77"/>
<dbReference type="Proteomes" id="UP001054945">
    <property type="component" value="Unassembled WGS sequence"/>
</dbReference>
<reference evidence="1 2" key="1">
    <citation type="submission" date="2021-06" db="EMBL/GenBank/DDBJ databases">
        <title>Caerostris extrusa draft genome.</title>
        <authorList>
            <person name="Kono N."/>
            <person name="Arakawa K."/>
        </authorList>
    </citation>
    <scope>NUCLEOTIDE SEQUENCE [LARGE SCALE GENOMIC DNA]</scope>
</reference>
<comment type="caution">
    <text evidence="1">The sequence shown here is derived from an EMBL/GenBank/DDBJ whole genome shotgun (WGS) entry which is preliminary data.</text>
</comment>
<name>A0AAV4YG77_CAEEX</name>
<protein>
    <recommendedName>
        <fullName evidence="3">Ribosomal protein L2</fullName>
    </recommendedName>
</protein>
<evidence type="ECO:0008006" key="3">
    <source>
        <dbReference type="Google" id="ProtNLM"/>
    </source>
</evidence>
<organism evidence="1 2">
    <name type="scientific">Caerostris extrusa</name>
    <name type="common">Bark spider</name>
    <name type="synonym">Caerostris bankana</name>
    <dbReference type="NCBI Taxonomy" id="172846"/>
    <lineage>
        <taxon>Eukaryota</taxon>
        <taxon>Metazoa</taxon>
        <taxon>Ecdysozoa</taxon>
        <taxon>Arthropoda</taxon>
        <taxon>Chelicerata</taxon>
        <taxon>Arachnida</taxon>
        <taxon>Araneae</taxon>
        <taxon>Araneomorphae</taxon>
        <taxon>Entelegynae</taxon>
        <taxon>Araneoidea</taxon>
        <taxon>Araneidae</taxon>
        <taxon>Caerostris</taxon>
    </lineage>
</organism>
<gene>
    <name evidence="1" type="ORF">CEXT_789751</name>
</gene>
<evidence type="ECO:0000313" key="1">
    <source>
        <dbReference type="EMBL" id="GIZ05031.1"/>
    </source>
</evidence>
<evidence type="ECO:0000313" key="2">
    <source>
        <dbReference type="Proteomes" id="UP001054945"/>
    </source>
</evidence>